<proteinExistence type="predicted"/>
<evidence type="ECO:0000313" key="4">
    <source>
        <dbReference type="Proteomes" id="UP000002791"/>
    </source>
</evidence>
<dbReference type="Proteomes" id="UP000002791">
    <property type="component" value="Chromosome"/>
</dbReference>
<dbReference type="eggNOG" id="COG3315">
    <property type="taxonomic scope" value="Bacteria"/>
</dbReference>
<dbReference type="PIRSF" id="PIRSF028177">
    <property type="entry name" value="Polyketide_synth_Omtfrase_TcmP"/>
    <property type="match status" value="1"/>
</dbReference>
<dbReference type="PANTHER" id="PTHR43619">
    <property type="entry name" value="S-ADENOSYL-L-METHIONINE-DEPENDENT METHYLTRANSFERASE YKTD-RELATED"/>
    <property type="match status" value="1"/>
</dbReference>
<sequence length="274" mass="31065">MRTHRIDHLTPIQKTLLITLKGRALDSRAKNPILRDPMAADLVHRLDYDIDTVKLGPGVRDAIAIRTSILDRAVDDFVRAHRDAVVVELGCGLETRMVRFAPPATVDWYDVDFPEVIALRKELMPQHENAHAVGASLLDPSWTDRIPRDRPTILVADGLFGFLTEEGNRRVLARITDHFTGGELVFNAYTRIAARMTGYYTRSVGMPTEFRGFGFNDPHDVVALNPRLAFVDEQTGAAAPESQQLTPLYRLLARWFAHWPAQARRGVWVVRYRF</sequence>
<dbReference type="InterPro" id="IPR016874">
    <property type="entry name" value="TcmP-like"/>
</dbReference>
<keyword evidence="2 3" id="KW-0808">Transferase</keyword>
<dbReference type="STRING" id="882082.SaccyDRAFT_2259"/>
<dbReference type="SUPFAM" id="SSF53335">
    <property type="entry name" value="S-adenosyl-L-methionine-dependent methyltransferases"/>
    <property type="match status" value="1"/>
</dbReference>
<dbReference type="AlphaFoldDB" id="H5XPR5"/>
<keyword evidence="1 3" id="KW-0489">Methyltransferase</keyword>
<accession>H5XPR5</accession>
<dbReference type="Gene3D" id="3.40.50.150">
    <property type="entry name" value="Vaccinia Virus protein VP39"/>
    <property type="match status" value="1"/>
</dbReference>
<dbReference type="GO" id="GO:0032259">
    <property type="term" value="P:methylation"/>
    <property type="evidence" value="ECO:0007669"/>
    <property type="project" value="UniProtKB-KW"/>
</dbReference>
<name>H5XPR5_9PSEU</name>
<dbReference type="EMBL" id="CM001440">
    <property type="protein sequence ID" value="EHR61143.1"/>
    <property type="molecule type" value="Genomic_DNA"/>
</dbReference>
<dbReference type="InterPro" id="IPR007213">
    <property type="entry name" value="Ppm1/Ppm2/Tcmp"/>
</dbReference>
<organism evidence="3 4">
    <name type="scientific">Saccharomonospora cyanea NA-134</name>
    <dbReference type="NCBI Taxonomy" id="882082"/>
    <lineage>
        <taxon>Bacteria</taxon>
        <taxon>Bacillati</taxon>
        <taxon>Actinomycetota</taxon>
        <taxon>Actinomycetes</taxon>
        <taxon>Pseudonocardiales</taxon>
        <taxon>Pseudonocardiaceae</taxon>
        <taxon>Saccharomonospora</taxon>
    </lineage>
</organism>
<evidence type="ECO:0000313" key="3">
    <source>
        <dbReference type="EMBL" id="EHR61143.1"/>
    </source>
</evidence>
<dbReference type="InterPro" id="IPR029063">
    <property type="entry name" value="SAM-dependent_MTases_sf"/>
</dbReference>
<evidence type="ECO:0000256" key="2">
    <source>
        <dbReference type="ARBA" id="ARBA00022679"/>
    </source>
</evidence>
<keyword evidence="4" id="KW-1185">Reference proteome</keyword>
<dbReference type="HOGENOM" id="CLU_069348_2_0_11"/>
<dbReference type="GO" id="GO:0008168">
    <property type="term" value="F:methyltransferase activity"/>
    <property type="evidence" value="ECO:0007669"/>
    <property type="project" value="UniProtKB-KW"/>
</dbReference>
<dbReference type="RefSeq" id="WP_005456180.1">
    <property type="nucleotide sequence ID" value="NZ_CM001440.1"/>
</dbReference>
<reference evidence="3 4" key="1">
    <citation type="submission" date="2011-11" db="EMBL/GenBank/DDBJ databases">
        <title>The Noncontiguous Finished sequence of Saccharomonospora cyanea NA-134.</title>
        <authorList>
            <consortium name="US DOE Joint Genome Institute"/>
            <person name="Lucas S."/>
            <person name="Han J."/>
            <person name="Lapidus A."/>
            <person name="Cheng J.-F."/>
            <person name="Goodwin L."/>
            <person name="Pitluck S."/>
            <person name="Peters L."/>
            <person name="Ovchinnikova G."/>
            <person name="Lu M."/>
            <person name="Detter J.C."/>
            <person name="Han C."/>
            <person name="Tapia R."/>
            <person name="Land M."/>
            <person name="Hauser L."/>
            <person name="Kyrpides N."/>
            <person name="Ivanova N."/>
            <person name="Pagani I."/>
            <person name="Brambilla E.-M."/>
            <person name="Klenk H.-P."/>
            <person name="Woyke T."/>
        </authorList>
    </citation>
    <scope>NUCLEOTIDE SEQUENCE [LARGE SCALE GENOMIC DNA]</scope>
    <source>
        <strain evidence="3 4">NA-134</strain>
    </source>
</reference>
<gene>
    <name evidence="3" type="ORF">SaccyDRAFT_2259</name>
</gene>
<dbReference type="Pfam" id="PF04072">
    <property type="entry name" value="LCM"/>
    <property type="match status" value="1"/>
</dbReference>
<dbReference type="PANTHER" id="PTHR43619:SF2">
    <property type="entry name" value="S-ADENOSYL-L-METHIONINE-DEPENDENT METHYLTRANSFERASES SUPERFAMILY PROTEIN"/>
    <property type="match status" value="1"/>
</dbReference>
<protein>
    <submittedName>
        <fullName evidence="3">O-methyltransferase involved in polyketide biosynthesis</fullName>
    </submittedName>
</protein>
<dbReference type="OrthoDB" id="9800233at2"/>
<evidence type="ECO:0000256" key="1">
    <source>
        <dbReference type="ARBA" id="ARBA00022603"/>
    </source>
</evidence>